<organism evidence="1 2">
    <name type="scientific">Brevundimonas subvibrioides (strain ATCC 15264 / DSM 4735 / LMG 14903 / NBRC 16000 / CB 81)</name>
    <name type="common">Caulobacter subvibrioides</name>
    <dbReference type="NCBI Taxonomy" id="633149"/>
    <lineage>
        <taxon>Bacteria</taxon>
        <taxon>Pseudomonadati</taxon>
        <taxon>Pseudomonadota</taxon>
        <taxon>Alphaproteobacteria</taxon>
        <taxon>Caulobacterales</taxon>
        <taxon>Caulobacteraceae</taxon>
        <taxon>Brevundimonas</taxon>
    </lineage>
</organism>
<reference evidence="2" key="1">
    <citation type="journal article" date="2011" name="J. Bacteriol.">
        <title>Genome sequences of eight morphologically diverse alphaproteobacteria.</title>
        <authorList>
            <consortium name="US DOE Joint Genome Institute"/>
            <person name="Brown P.J."/>
            <person name="Kysela D.T."/>
            <person name="Buechlein A."/>
            <person name="Hemmerich C."/>
            <person name="Brun Y.V."/>
        </authorList>
    </citation>
    <scope>NUCLEOTIDE SEQUENCE [LARGE SCALE GENOMIC DNA]</scope>
    <source>
        <strain evidence="2">ATCC 15264 / DSM 4735 / LMG 14903 / NBRC 16000 / CB 81</strain>
    </source>
</reference>
<dbReference type="InParanoid" id="D9QF59"/>
<dbReference type="STRING" id="633149.Bresu_1232"/>
<dbReference type="Proteomes" id="UP000002696">
    <property type="component" value="Chromosome"/>
</dbReference>
<dbReference type="Gene3D" id="3.40.50.150">
    <property type="entry name" value="Vaccinia Virus protein VP39"/>
    <property type="match status" value="1"/>
</dbReference>
<sequence>MSPAKPASLFDGSDEMFRREASRSRVYGEYGMGASSRWVLSNTDALVLAVDTSEEWVLSVRSAFADEPRLRAQWVDVGPVGEWGRPVSMAKRDAFPSYLSSIWDHAEQPDLVLVDGRFRVASFLTSLLRAKPGTRIIFDDYMNRPHYHVADEVLPSIEHCGRQALFVVPEWIDRPVIDRLRDRFIFVID</sequence>
<dbReference type="eggNOG" id="COG3914">
    <property type="taxonomic scope" value="Bacteria"/>
</dbReference>
<name>D9QF59_BRESC</name>
<dbReference type="InterPro" id="IPR029063">
    <property type="entry name" value="SAM-dependent_MTases_sf"/>
</dbReference>
<dbReference type="AlphaFoldDB" id="D9QF59"/>
<proteinExistence type="predicted"/>
<evidence type="ECO:0000313" key="1">
    <source>
        <dbReference type="EMBL" id="ADL00544.1"/>
    </source>
</evidence>
<dbReference type="EMBL" id="CP002102">
    <property type="protein sequence ID" value="ADL00544.1"/>
    <property type="molecule type" value="Genomic_DNA"/>
</dbReference>
<keyword evidence="2" id="KW-1185">Reference proteome</keyword>
<evidence type="ECO:0008006" key="3">
    <source>
        <dbReference type="Google" id="ProtNLM"/>
    </source>
</evidence>
<dbReference type="HOGENOM" id="CLU_108867_0_0_5"/>
<gene>
    <name evidence="1" type="ordered locus">Bresu_1232</name>
</gene>
<accession>D9QF59</accession>
<protein>
    <recommendedName>
        <fullName evidence="3">Class I SAM-dependent methyltransferase</fullName>
    </recommendedName>
</protein>
<evidence type="ECO:0000313" key="2">
    <source>
        <dbReference type="Proteomes" id="UP000002696"/>
    </source>
</evidence>
<dbReference type="KEGG" id="bsb:Bresu_1232"/>
<dbReference type="BioCyc" id="BSUB633149:G1GM8-1228-MONOMER"/>